<dbReference type="EMBL" id="KL198019">
    <property type="protein sequence ID" value="KDQ19234.1"/>
    <property type="molecule type" value="Genomic_DNA"/>
</dbReference>
<evidence type="ECO:0000259" key="1">
    <source>
        <dbReference type="Pfam" id="PF01636"/>
    </source>
</evidence>
<dbReference type="SUPFAM" id="SSF56112">
    <property type="entry name" value="Protein kinase-like (PK-like)"/>
    <property type="match status" value="1"/>
</dbReference>
<feature type="domain" description="Aminoglycoside phosphotransferase" evidence="1">
    <location>
        <begin position="59"/>
        <end position="339"/>
    </location>
</feature>
<dbReference type="Pfam" id="PF01636">
    <property type="entry name" value="APH"/>
    <property type="match status" value="1"/>
</dbReference>
<reference evidence="3" key="1">
    <citation type="journal article" date="2014" name="Proc. Natl. Acad. Sci. U.S.A.">
        <title>Extensive sampling of basidiomycete genomes demonstrates inadequacy of the white-rot/brown-rot paradigm for wood decay fungi.</title>
        <authorList>
            <person name="Riley R."/>
            <person name="Salamov A.A."/>
            <person name="Brown D.W."/>
            <person name="Nagy L.G."/>
            <person name="Floudas D."/>
            <person name="Held B.W."/>
            <person name="Levasseur A."/>
            <person name="Lombard V."/>
            <person name="Morin E."/>
            <person name="Otillar R."/>
            <person name="Lindquist E.A."/>
            <person name="Sun H."/>
            <person name="LaButti K.M."/>
            <person name="Schmutz J."/>
            <person name="Jabbour D."/>
            <person name="Luo H."/>
            <person name="Baker S.E."/>
            <person name="Pisabarro A.G."/>
            <person name="Walton J.D."/>
            <person name="Blanchette R.A."/>
            <person name="Henrissat B."/>
            <person name="Martin F."/>
            <person name="Cullen D."/>
            <person name="Hibbett D.S."/>
            <person name="Grigoriev I.V."/>
        </authorList>
    </citation>
    <scope>NUCLEOTIDE SEQUENCE [LARGE SCALE GENOMIC DNA]</scope>
    <source>
        <strain evidence="3">FD-172 SS1</strain>
    </source>
</reference>
<proteinExistence type="predicted"/>
<dbReference type="AlphaFoldDB" id="A0A067MUD7"/>
<dbReference type="InterPro" id="IPR011009">
    <property type="entry name" value="Kinase-like_dom_sf"/>
</dbReference>
<dbReference type="InParanoid" id="A0A067MUD7"/>
<protein>
    <recommendedName>
        <fullName evidence="1">Aminoglycoside phosphotransferase domain-containing protein</fullName>
    </recommendedName>
</protein>
<evidence type="ECO:0000313" key="2">
    <source>
        <dbReference type="EMBL" id="KDQ19234.1"/>
    </source>
</evidence>
<sequence>MVFHRTSSSSLCSSHFEHTSSRWLSDEAAHMSARRVSFNVDALKNAACEATQATRCTSFTKIAEGYFNKIYSIGLDTGAEVIARIPHPIAGPPRYVIASEVATMDYLRTVLHLLVPRVLSWSASSDRIGSAYIIMEKVEGSTLKARTQSRPPAHELRSLLVSVFNSESKCLQAAFLQYGSLYYKEDVSPELQKLPLYADHSPIKDGSDRFRVGPSTQRSFWCGERESMELDRGPWRLPEDFLAAAARSETAWINAYARPRVYVDYAHTDDLPAAHIDMLERYIRAVKVPGVAPAHHPLFRPTIWHSDLHMSNIITTSNNDCPVELRGLIDWQHACIMPACLHPQTPAAFTYLGDHITIPDDATLPMLPDGYDSLPPSVRSEVDWELSLATASKAYAIALERHSLRSRIMRVPHREALEALYTAAGECWDQGYLRLRFWLGKLQAGWPVTPVCPIGFSDEELDDISRVYSLKLSYEMERLAVMEELGCGDDGEMPGATQTEVDAARAWCAEAAAKWDEVFYEGPFPIRSGSSGSVATIVGRV</sequence>
<name>A0A067MUD7_BOTB1</name>
<dbReference type="STRING" id="930990.A0A067MUD7"/>
<accession>A0A067MUD7</accession>
<dbReference type="OrthoDB" id="2968323at2759"/>
<dbReference type="PANTHER" id="PTHR36091:SF2">
    <property type="entry name" value="AMINOGLYCOSIDE PHOSPHOTRANSFERASE DOMAIN-CONTAINING PROTEIN"/>
    <property type="match status" value="1"/>
</dbReference>
<dbReference type="Proteomes" id="UP000027195">
    <property type="component" value="Unassembled WGS sequence"/>
</dbReference>
<dbReference type="PANTHER" id="PTHR36091">
    <property type="entry name" value="ALTERED INHERITANCE OF MITOCHONDRIA PROTEIN 9, MITOCHONDRIAL"/>
    <property type="match status" value="1"/>
</dbReference>
<dbReference type="HOGENOM" id="CLU_019189_9_1_1"/>
<keyword evidence="3" id="KW-1185">Reference proteome</keyword>
<dbReference type="InterPro" id="IPR002575">
    <property type="entry name" value="Aminoglycoside_PTrfase"/>
</dbReference>
<gene>
    <name evidence="2" type="ORF">BOTBODRAFT_102584</name>
</gene>
<evidence type="ECO:0000313" key="3">
    <source>
        <dbReference type="Proteomes" id="UP000027195"/>
    </source>
</evidence>
<dbReference type="GO" id="GO:0005739">
    <property type="term" value="C:mitochondrion"/>
    <property type="evidence" value="ECO:0007669"/>
    <property type="project" value="TreeGrafter"/>
</dbReference>
<organism evidence="2 3">
    <name type="scientific">Botryobasidium botryosum (strain FD-172 SS1)</name>
    <dbReference type="NCBI Taxonomy" id="930990"/>
    <lineage>
        <taxon>Eukaryota</taxon>
        <taxon>Fungi</taxon>
        <taxon>Dikarya</taxon>
        <taxon>Basidiomycota</taxon>
        <taxon>Agaricomycotina</taxon>
        <taxon>Agaricomycetes</taxon>
        <taxon>Cantharellales</taxon>
        <taxon>Botryobasidiaceae</taxon>
        <taxon>Botryobasidium</taxon>
    </lineage>
</organism>
<dbReference type="InterPro" id="IPR051035">
    <property type="entry name" value="Mito_inheritance_9"/>
</dbReference>